<keyword evidence="3" id="KW-1185">Reference proteome</keyword>
<evidence type="ECO:0000259" key="1">
    <source>
        <dbReference type="Pfam" id="PF00144"/>
    </source>
</evidence>
<protein>
    <submittedName>
        <fullName evidence="2">Serine hydrolase</fullName>
    </submittedName>
</protein>
<dbReference type="InterPro" id="IPR052907">
    <property type="entry name" value="Beta-lactamase/esterase"/>
</dbReference>
<dbReference type="InterPro" id="IPR012338">
    <property type="entry name" value="Beta-lactam/transpept-like"/>
</dbReference>
<dbReference type="PANTHER" id="PTHR43319">
    <property type="entry name" value="BETA-LACTAMASE-RELATED"/>
    <property type="match status" value="1"/>
</dbReference>
<proteinExistence type="predicted"/>
<gene>
    <name evidence="2" type="ORF">AN963_22330</name>
</gene>
<organism evidence="2 3">
    <name type="scientific">Brevibacillus choshinensis</name>
    <dbReference type="NCBI Taxonomy" id="54911"/>
    <lineage>
        <taxon>Bacteria</taxon>
        <taxon>Bacillati</taxon>
        <taxon>Bacillota</taxon>
        <taxon>Bacilli</taxon>
        <taxon>Bacillales</taxon>
        <taxon>Paenibacillaceae</taxon>
        <taxon>Brevibacillus</taxon>
    </lineage>
</organism>
<evidence type="ECO:0000313" key="2">
    <source>
        <dbReference type="EMBL" id="KQL44167.1"/>
    </source>
</evidence>
<feature type="domain" description="Beta-lactamase-related" evidence="1">
    <location>
        <begin position="14"/>
        <end position="362"/>
    </location>
</feature>
<dbReference type="Pfam" id="PF00144">
    <property type="entry name" value="Beta-lactamase"/>
    <property type="match status" value="1"/>
</dbReference>
<dbReference type="GO" id="GO:0016787">
    <property type="term" value="F:hydrolase activity"/>
    <property type="evidence" value="ECO:0007669"/>
    <property type="project" value="UniProtKB-KW"/>
</dbReference>
<dbReference type="EMBL" id="LJJB01000013">
    <property type="protein sequence ID" value="KQL44167.1"/>
    <property type="molecule type" value="Genomic_DNA"/>
</dbReference>
<dbReference type="Gene3D" id="3.40.710.10">
    <property type="entry name" value="DD-peptidase/beta-lactamase superfamily"/>
    <property type="match status" value="1"/>
</dbReference>
<reference evidence="2 3" key="1">
    <citation type="submission" date="2015-09" db="EMBL/GenBank/DDBJ databases">
        <title>Genome sequencing project for genomic taxonomy and phylogenomics of Bacillus-like bacteria.</title>
        <authorList>
            <person name="Liu B."/>
            <person name="Wang J."/>
            <person name="Zhu Y."/>
            <person name="Liu G."/>
            <person name="Chen Q."/>
            <person name="Chen Z."/>
            <person name="Lan J."/>
            <person name="Che J."/>
            <person name="Ge C."/>
            <person name="Shi H."/>
            <person name="Pan Z."/>
            <person name="Liu X."/>
        </authorList>
    </citation>
    <scope>NUCLEOTIDE SEQUENCE [LARGE SCALE GENOMIC DNA]</scope>
    <source>
        <strain evidence="2 3">DSM 8552</strain>
    </source>
</reference>
<keyword evidence="2" id="KW-0378">Hydrolase</keyword>
<dbReference type="InterPro" id="IPR001466">
    <property type="entry name" value="Beta-lactam-related"/>
</dbReference>
<dbReference type="SUPFAM" id="SSF56601">
    <property type="entry name" value="beta-lactamase/transpeptidase-like"/>
    <property type="match status" value="1"/>
</dbReference>
<dbReference type="PANTHER" id="PTHR43319:SF3">
    <property type="entry name" value="BETA-LACTAMASE-RELATED DOMAIN-CONTAINING PROTEIN"/>
    <property type="match status" value="1"/>
</dbReference>
<comment type="caution">
    <text evidence="2">The sequence shown here is derived from an EMBL/GenBank/DDBJ whole genome shotgun (WGS) entry which is preliminary data.</text>
</comment>
<evidence type="ECO:0000313" key="3">
    <source>
        <dbReference type="Proteomes" id="UP000051063"/>
    </source>
</evidence>
<dbReference type="RefSeq" id="WP_055746752.1">
    <property type="nucleotide sequence ID" value="NZ_LJJB01000013.1"/>
</dbReference>
<dbReference type="Proteomes" id="UP000051063">
    <property type="component" value="Unassembled WGS sequence"/>
</dbReference>
<sequence length="377" mass="41377">MSTESPQAQIQQWLDEWSASRDGCGLQVAAYLRGVQVINACSGTADPFSKTPVSEDTLFIAQSCTKGVTATVIHLLVQQGKLSYDDKVAQYWPEFAANGKDSITIHHVLCHTAGIPLMPEHTDMALICDWNSMIREIEQLTPIWEPGSKSGYHGLTFGWILGETAARADGRPFARIVQEEICKPLGIENELYFGAPPEAESRIAKISGKELPIALLPDDHLMKKVLPLRVVPIRNPEWNEPMFHQAVIPAVNGILTANALARMYASLFGDGVDGMRILNPTHLQEATHLQVDQRDEIMQAKTSLSLGYVLGNADNADAMGGKPHAFGYTGIGGMIGFADPVNEFSFAILTNRMTNARDAQATDTWFANKVRELLHLQ</sequence>
<accession>A0ABR5N0Y8</accession>
<name>A0ABR5N0Y8_BRECH</name>